<accession>A0A382ZY41</accession>
<name>A0A382ZY41_9ZZZZ</name>
<protein>
    <submittedName>
        <fullName evidence="1">Uncharacterized protein</fullName>
    </submittedName>
</protein>
<gene>
    <name evidence="1" type="ORF">METZ01_LOCUS453093</name>
</gene>
<feature type="non-terminal residue" evidence="1">
    <location>
        <position position="28"/>
    </location>
</feature>
<evidence type="ECO:0000313" key="1">
    <source>
        <dbReference type="EMBL" id="SVE00239.1"/>
    </source>
</evidence>
<dbReference type="EMBL" id="UINC01187489">
    <property type="protein sequence ID" value="SVE00239.1"/>
    <property type="molecule type" value="Genomic_DNA"/>
</dbReference>
<proteinExistence type="predicted"/>
<organism evidence="1">
    <name type="scientific">marine metagenome</name>
    <dbReference type="NCBI Taxonomy" id="408172"/>
    <lineage>
        <taxon>unclassified sequences</taxon>
        <taxon>metagenomes</taxon>
        <taxon>ecological metagenomes</taxon>
    </lineage>
</organism>
<dbReference type="AlphaFoldDB" id="A0A382ZY41"/>
<sequence length="28" mass="2859">MSNGGLALAVTSLFQRQRIASSPAVVQG</sequence>
<reference evidence="1" key="1">
    <citation type="submission" date="2018-05" db="EMBL/GenBank/DDBJ databases">
        <authorList>
            <person name="Lanie J.A."/>
            <person name="Ng W.-L."/>
            <person name="Kazmierczak K.M."/>
            <person name="Andrzejewski T.M."/>
            <person name="Davidsen T.M."/>
            <person name="Wayne K.J."/>
            <person name="Tettelin H."/>
            <person name="Glass J.I."/>
            <person name="Rusch D."/>
            <person name="Podicherti R."/>
            <person name="Tsui H.-C.T."/>
            <person name="Winkler M.E."/>
        </authorList>
    </citation>
    <scope>NUCLEOTIDE SEQUENCE</scope>
</reference>